<name>A0A9D3UQ28_9ROSI</name>
<evidence type="ECO:0000256" key="1">
    <source>
        <dbReference type="SAM" id="MobiDB-lite"/>
    </source>
</evidence>
<sequence>MARGLPQISMPPLIDRTLLRARVPPTPRFHHLEYDPAPSLNTSTSPGPNNHKPSTVSVFKITQNQINTLKAKSWEHGKQNQLQHIHHSSCIHMALCN</sequence>
<protein>
    <submittedName>
        <fullName evidence="2">Uncharacterized protein</fullName>
    </submittedName>
</protein>
<dbReference type="InterPro" id="IPR023213">
    <property type="entry name" value="CAT-like_dom_sf"/>
</dbReference>
<feature type="compositionally biased region" description="Polar residues" evidence="1">
    <location>
        <begin position="39"/>
        <end position="55"/>
    </location>
</feature>
<keyword evidence="3" id="KW-1185">Reference proteome</keyword>
<dbReference type="AlphaFoldDB" id="A0A9D3UQ28"/>
<comment type="caution">
    <text evidence="2">The sequence shown here is derived from an EMBL/GenBank/DDBJ whole genome shotgun (WGS) entry which is preliminary data.</text>
</comment>
<dbReference type="Proteomes" id="UP000828251">
    <property type="component" value="Unassembled WGS sequence"/>
</dbReference>
<gene>
    <name evidence="2" type="ORF">J1N35_033135</name>
</gene>
<dbReference type="OrthoDB" id="671439at2759"/>
<proteinExistence type="predicted"/>
<dbReference type="Gene3D" id="3.30.559.10">
    <property type="entry name" value="Chloramphenicol acetyltransferase-like domain"/>
    <property type="match status" value="1"/>
</dbReference>
<reference evidence="2 3" key="1">
    <citation type="journal article" date="2021" name="Plant Biotechnol. J.">
        <title>Multi-omics assisted identification of the key and species-specific regulatory components of drought-tolerant mechanisms in Gossypium stocksii.</title>
        <authorList>
            <person name="Yu D."/>
            <person name="Ke L."/>
            <person name="Zhang D."/>
            <person name="Wu Y."/>
            <person name="Sun Y."/>
            <person name="Mei J."/>
            <person name="Sun J."/>
            <person name="Sun Y."/>
        </authorList>
    </citation>
    <scope>NUCLEOTIDE SEQUENCE [LARGE SCALE GENOMIC DNA]</scope>
    <source>
        <strain evidence="3">cv. E1</strain>
        <tissue evidence="2">Leaf</tissue>
    </source>
</reference>
<organism evidence="2 3">
    <name type="scientific">Gossypium stocksii</name>
    <dbReference type="NCBI Taxonomy" id="47602"/>
    <lineage>
        <taxon>Eukaryota</taxon>
        <taxon>Viridiplantae</taxon>
        <taxon>Streptophyta</taxon>
        <taxon>Embryophyta</taxon>
        <taxon>Tracheophyta</taxon>
        <taxon>Spermatophyta</taxon>
        <taxon>Magnoliopsida</taxon>
        <taxon>eudicotyledons</taxon>
        <taxon>Gunneridae</taxon>
        <taxon>Pentapetalae</taxon>
        <taxon>rosids</taxon>
        <taxon>malvids</taxon>
        <taxon>Malvales</taxon>
        <taxon>Malvaceae</taxon>
        <taxon>Malvoideae</taxon>
        <taxon>Gossypium</taxon>
    </lineage>
</organism>
<feature type="region of interest" description="Disordered" evidence="1">
    <location>
        <begin position="27"/>
        <end position="55"/>
    </location>
</feature>
<accession>A0A9D3UQ28</accession>
<evidence type="ECO:0000313" key="2">
    <source>
        <dbReference type="EMBL" id="KAH1055070.1"/>
    </source>
</evidence>
<evidence type="ECO:0000313" key="3">
    <source>
        <dbReference type="Proteomes" id="UP000828251"/>
    </source>
</evidence>
<dbReference type="EMBL" id="JAIQCV010000010">
    <property type="protein sequence ID" value="KAH1055070.1"/>
    <property type="molecule type" value="Genomic_DNA"/>
</dbReference>